<evidence type="ECO:0000256" key="1">
    <source>
        <dbReference type="ARBA" id="ARBA00022737"/>
    </source>
</evidence>
<dbReference type="Proteomes" id="UP000095605">
    <property type="component" value="Unassembled WGS sequence"/>
</dbReference>
<dbReference type="InterPro" id="IPR045075">
    <property type="entry name" value="Syf1-like"/>
</dbReference>
<feature type="compositionally biased region" description="Acidic residues" evidence="2">
    <location>
        <begin position="690"/>
        <end position="703"/>
    </location>
</feature>
<reference evidence="4" key="1">
    <citation type="journal article" date="2016" name="Genome Announc.">
        <title>Genome sequences of three species of Hanseniaspora isolated from spontaneous wine fermentations.</title>
        <authorList>
            <person name="Sternes P.R."/>
            <person name="Lee D."/>
            <person name="Kutyna D.R."/>
            <person name="Borneman A.R."/>
        </authorList>
    </citation>
    <scope>NUCLEOTIDE SEQUENCE [LARGE SCALE GENOMIC DNA]</scope>
    <source>
        <strain evidence="4">AWRI3578</strain>
    </source>
</reference>
<dbReference type="GO" id="GO:0032991">
    <property type="term" value="C:protein-containing complex"/>
    <property type="evidence" value="ECO:0007669"/>
    <property type="project" value="UniProtKB-ARBA"/>
</dbReference>
<dbReference type="GO" id="GO:0005634">
    <property type="term" value="C:nucleus"/>
    <property type="evidence" value="ECO:0007669"/>
    <property type="project" value="UniProtKB-ARBA"/>
</dbReference>
<feature type="region of interest" description="Disordered" evidence="2">
    <location>
        <begin position="683"/>
        <end position="709"/>
    </location>
</feature>
<protein>
    <submittedName>
        <fullName evidence="3">Pre-mRNA-splicing factor CLF1</fullName>
    </submittedName>
</protein>
<dbReference type="EMBL" id="LPNL01000009">
    <property type="protein sequence ID" value="OEJ81338.1"/>
    <property type="molecule type" value="Genomic_DNA"/>
</dbReference>
<dbReference type="SMART" id="SM00386">
    <property type="entry name" value="HAT"/>
    <property type="match status" value="5"/>
</dbReference>
<dbReference type="AlphaFoldDB" id="A0A1E5R382"/>
<dbReference type="InterPro" id="IPR003107">
    <property type="entry name" value="HAT"/>
</dbReference>
<dbReference type="GO" id="GO:0000398">
    <property type="term" value="P:mRNA splicing, via spliceosome"/>
    <property type="evidence" value="ECO:0007669"/>
    <property type="project" value="InterPro"/>
</dbReference>
<dbReference type="PANTHER" id="PTHR11246">
    <property type="entry name" value="PRE-MRNA SPLICING FACTOR"/>
    <property type="match status" value="1"/>
</dbReference>
<name>A0A1E5R382_9ASCO</name>
<dbReference type="SUPFAM" id="SSF48452">
    <property type="entry name" value="TPR-like"/>
    <property type="match status" value="2"/>
</dbReference>
<evidence type="ECO:0000313" key="4">
    <source>
        <dbReference type="Proteomes" id="UP000095605"/>
    </source>
</evidence>
<dbReference type="InterPro" id="IPR011990">
    <property type="entry name" value="TPR-like_helical_dom_sf"/>
</dbReference>
<accession>A0A1E5R382</accession>
<dbReference type="Gene3D" id="1.25.40.10">
    <property type="entry name" value="Tetratricopeptide repeat domain"/>
    <property type="match status" value="2"/>
</dbReference>
<organism evidence="3 4">
    <name type="scientific">Hanseniaspora opuntiae</name>
    <dbReference type="NCBI Taxonomy" id="211096"/>
    <lineage>
        <taxon>Eukaryota</taxon>
        <taxon>Fungi</taxon>
        <taxon>Dikarya</taxon>
        <taxon>Ascomycota</taxon>
        <taxon>Saccharomycotina</taxon>
        <taxon>Saccharomycetes</taxon>
        <taxon>Saccharomycodales</taxon>
        <taxon>Saccharomycodaceae</taxon>
        <taxon>Hanseniaspora</taxon>
    </lineage>
</organism>
<proteinExistence type="predicted"/>
<sequence>MNTEQPSLIDLILDCKDFEEFSYLKSINRFVFQSDFKYNNNNASFFIKYATFELDCTHNMSRFRHNMELILNNNITTWLNYINMELKYNNIRHAHNLFTRYIDKYLNNLNDLNTIFLHYLQFIYFTGVYKSMNIKEFFQLWKNKIIQLSTSQVTDAEVIKFLNLYYKVYIKFLHEYLDDNQDESRIVFIEWFAQTLSFDAWLSFEHEKLTRTKENKITGICKLRSIYSLIIDHLYKVDNVIKLTKALVKYANFEFSNKEHDIAKSVIDKWRLLHKDNEEWQILLNNNDFASDYKKFEKIMRHYNITSDDEKISSTHAFEEDCTFGIVDFDKTSRMTFNERQIVRFEEMRQHYIEKICQLPYEESLTFWSNYVRFLKDDKNIKKFDEILSLLKVNINDYTTKSNDLKIYIFIKRNYLKYLESFKHHDLNQKWDDFIAEIKTNATLKFKNLWLDYLVYIKSSDAQNYNMILSDITSLYGKPSLLKSLAELLYKDSNFDMLRVVYKQLILYNPLETSSWSSLFDLEMLLQDSPRTRYLTHKIIDFFSATEEAEFINKVFKTCAEYETDNGEYSYVRHDLYYIYFQDSISKSLILTDSVQNWIDYAYWEFKSPTEQQLELLEDVDSDDEVELEITEDNIKNARQIFEVSLKHFKPQFQKRYQMYQQYLSFETKHGKDESFLQRLKDRKPVNNEFPEDEIKDEEENVEEDNKLDDLFSAVENWEG</sequence>
<evidence type="ECO:0000313" key="3">
    <source>
        <dbReference type="EMBL" id="OEJ81338.1"/>
    </source>
</evidence>
<keyword evidence="1" id="KW-0677">Repeat</keyword>
<comment type="caution">
    <text evidence="3">The sequence shown here is derived from an EMBL/GenBank/DDBJ whole genome shotgun (WGS) entry which is preliminary data.</text>
</comment>
<keyword evidence="4" id="KW-1185">Reference proteome</keyword>
<gene>
    <name evidence="3" type="ORF">AWRI3578_g3693</name>
</gene>
<dbReference type="OrthoDB" id="541719at2759"/>
<evidence type="ECO:0000256" key="2">
    <source>
        <dbReference type="SAM" id="MobiDB-lite"/>
    </source>
</evidence>